<reference evidence="2 3" key="1">
    <citation type="submission" date="2019-10" db="EMBL/GenBank/DDBJ databases">
        <authorList>
            <person name="Dong K."/>
        </authorList>
    </citation>
    <scope>NUCLEOTIDE SEQUENCE [LARGE SCALE GENOMIC DNA]</scope>
    <source>
        <strain evidence="3">dk4302</strain>
    </source>
</reference>
<evidence type="ECO:0000313" key="2">
    <source>
        <dbReference type="EMBL" id="QGA28097.1"/>
    </source>
</evidence>
<name>A0A5Q0QD21_9SPHI</name>
<evidence type="ECO:0000313" key="3">
    <source>
        <dbReference type="Proteomes" id="UP000326921"/>
    </source>
</evidence>
<feature type="chain" id="PRO_5024968844" evidence="1">
    <location>
        <begin position="30"/>
        <end position="355"/>
    </location>
</feature>
<keyword evidence="3" id="KW-1185">Reference proteome</keyword>
<dbReference type="AlphaFoldDB" id="A0A5Q0QD21"/>
<dbReference type="EMBL" id="CP045652">
    <property type="protein sequence ID" value="QGA28097.1"/>
    <property type="molecule type" value="Genomic_DNA"/>
</dbReference>
<gene>
    <name evidence="2" type="ORF">GFH32_17980</name>
</gene>
<feature type="signal peptide" evidence="1">
    <location>
        <begin position="1"/>
        <end position="29"/>
    </location>
</feature>
<accession>A0A5Q0QD21</accession>
<protein>
    <submittedName>
        <fullName evidence="2">DUF3078 domain-containing protein</fullName>
    </submittedName>
</protein>
<organism evidence="2 3">
    <name type="scientific">Sphingobacterium zhuxiongii</name>
    <dbReference type="NCBI Taxonomy" id="2662364"/>
    <lineage>
        <taxon>Bacteria</taxon>
        <taxon>Pseudomonadati</taxon>
        <taxon>Bacteroidota</taxon>
        <taxon>Sphingobacteriia</taxon>
        <taxon>Sphingobacteriales</taxon>
        <taxon>Sphingobacteriaceae</taxon>
        <taxon>Sphingobacterium</taxon>
    </lineage>
</organism>
<sequence length="355" mass="40477">MLTKKNNMKIKFYLLPCFLLMLGFTIANAQDLKDLRVRPDSSINEKKEGKALNVKNINVPIPKLDLEVNYWKHWSKVGVNFNQAAFSENWKLGGINSWAIVGLIWHKSDYTKNNFNFTTEIDLKYGKIRNEGQLAKPNNDRVFWDNKLSYKLSKSWAVYTSFTFESQFDSRYTYGKGSEGQDTITGVVSAFMSPGYFTESLGLEYKPDNTFSLRFGTGTARQTVILDERIKPRSANAYFQRYGEYFNSSDHNKGTGERYGVEEDKNFSNELAFQLTANLDRNLTKNLNLKARYNLFADYEDMNDPAHRLDATFSAKVTSLINVSLSGTVLYDSAMDGAVQWNQALAVGLLLNLPK</sequence>
<dbReference type="SUPFAM" id="SSF56935">
    <property type="entry name" value="Porins"/>
    <property type="match status" value="1"/>
</dbReference>
<keyword evidence="1" id="KW-0732">Signal</keyword>
<evidence type="ECO:0000256" key="1">
    <source>
        <dbReference type="SAM" id="SignalP"/>
    </source>
</evidence>
<dbReference type="Proteomes" id="UP000326921">
    <property type="component" value="Chromosome"/>
</dbReference>
<dbReference type="InterPro" id="IPR021428">
    <property type="entry name" value="DUF3078"/>
</dbReference>
<proteinExistence type="predicted"/>
<dbReference type="Pfam" id="PF11276">
    <property type="entry name" value="DUF3078"/>
    <property type="match status" value="1"/>
</dbReference>
<dbReference type="KEGG" id="sphe:GFH32_17980"/>